<dbReference type="PANTHER" id="PTHR23151">
    <property type="entry name" value="DIHYDROLIPOAMIDE ACETYL/SUCCINYL-TRANSFERASE-RELATED"/>
    <property type="match status" value="1"/>
</dbReference>
<feature type="signal peptide" evidence="7">
    <location>
        <begin position="1"/>
        <end position="23"/>
    </location>
</feature>
<dbReference type="Pfam" id="PF02817">
    <property type="entry name" value="E3_binding"/>
    <property type="match status" value="1"/>
</dbReference>
<comment type="similarity">
    <text evidence="1 5">Belongs to the 2-oxoacid dehydrogenase family.</text>
</comment>
<evidence type="ECO:0000259" key="8">
    <source>
        <dbReference type="PROSITE" id="PS50968"/>
    </source>
</evidence>
<evidence type="ECO:0000256" key="1">
    <source>
        <dbReference type="ARBA" id="ARBA00007317"/>
    </source>
</evidence>
<dbReference type="InterPro" id="IPR036625">
    <property type="entry name" value="E3-bd_dom_sf"/>
</dbReference>
<feature type="domain" description="Peripheral subunit-binding (PSBD)" evidence="9">
    <location>
        <begin position="357"/>
        <end position="394"/>
    </location>
</feature>
<dbReference type="InterPro" id="IPR004167">
    <property type="entry name" value="PSBD"/>
</dbReference>
<feature type="compositionally biased region" description="Basic residues" evidence="6">
    <location>
        <begin position="312"/>
        <end position="321"/>
    </location>
</feature>
<proteinExistence type="inferred from homology"/>
<evidence type="ECO:0000256" key="5">
    <source>
        <dbReference type="RuleBase" id="RU361137"/>
    </source>
</evidence>
<dbReference type="EC" id="2.3.1.12" evidence="5"/>
<feature type="chain" id="PRO_5045355069" description="Acetyltransferase component of pyruvate dehydrogenase complex" evidence="7">
    <location>
        <begin position="24"/>
        <end position="649"/>
    </location>
</feature>
<dbReference type="Gene3D" id="2.40.50.100">
    <property type="match status" value="2"/>
</dbReference>
<feature type="compositionally biased region" description="Acidic residues" evidence="6">
    <location>
        <begin position="185"/>
        <end position="202"/>
    </location>
</feature>
<feature type="domain" description="Lipoyl-binding" evidence="8">
    <location>
        <begin position="79"/>
        <end position="155"/>
    </location>
</feature>
<dbReference type="NCBIfam" id="TIGR01349">
    <property type="entry name" value="PDHac_trf_mito"/>
    <property type="match status" value="1"/>
</dbReference>
<name>A0ABP1GCC4_9CHLO</name>
<reference evidence="10 11" key="1">
    <citation type="submission" date="2024-06" db="EMBL/GenBank/DDBJ databases">
        <authorList>
            <person name="Kraege A."/>
            <person name="Thomma B."/>
        </authorList>
    </citation>
    <scope>NUCLEOTIDE SEQUENCE [LARGE SCALE GENOMIC DNA]</scope>
</reference>
<keyword evidence="3 5" id="KW-0450">Lipoyl</keyword>
<evidence type="ECO:0000259" key="9">
    <source>
        <dbReference type="PROSITE" id="PS51826"/>
    </source>
</evidence>
<comment type="caution">
    <text evidence="10">The sequence shown here is derived from an EMBL/GenBank/DDBJ whole genome shotgun (WGS) entry which is preliminary data.</text>
</comment>
<comment type="subcellular location">
    <subcellularLocation>
        <location evidence="5">Mitochondrion</location>
    </subcellularLocation>
</comment>
<feature type="compositionally biased region" description="Low complexity" evidence="6">
    <location>
        <begin position="338"/>
        <end position="352"/>
    </location>
</feature>
<feature type="region of interest" description="Disordered" evidence="6">
    <location>
        <begin position="305"/>
        <end position="355"/>
    </location>
</feature>
<keyword evidence="7" id="KW-0732">Signal</keyword>
<keyword evidence="11" id="KW-1185">Reference proteome</keyword>
<dbReference type="InterPro" id="IPR000089">
    <property type="entry name" value="Biotin_lipoyl"/>
</dbReference>
<feature type="compositionally biased region" description="Low complexity" evidence="6">
    <location>
        <begin position="174"/>
        <end position="184"/>
    </location>
</feature>
<dbReference type="InterPro" id="IPR023213">
    <property type="entry name" value="CAT-like_dom_sf"/>
</dbReference>
<feature type="domain" description="Lipoyl-binding" evidence="8">
    <location>
        <begin position="214"/>
        <end position="291"/>
    </location>
</feature>
<dbReference type="Gene3D" id="4.10.320.10">
    <property type="entry name" value="E3-binding domain"/>
    <property type="match status" value="1"/>
</dbReference>
<dbReference type="InterPro" id="IPR006257">
    <property type="entry name" value="LAT1"/>
</dbReference>
<evidence type="ECO:0000313" key="11">
    <source>
        <dbReference type="Proteomes" id="UP001497392"/>
    </source>
</evidence>
<dbReference type="SUPFAM" id="SSF51230">
    <property type="entry name" value="Single hybrid motif"/>
    <property type="match status" value="2"/>
</dbReference>
<dbReference type="PROSITE" id="PS50968">
    <property type="entry name" value="BIOTINYL_LIPOYL"/>
    <property type="match status" value="2"/>
</dbReference>
<keyword evidence="2 5" id="KW-0808">Transferase</keyword>
<protein>
    <recommendedName>
        <fullName evidence="5">Acetyltransferase component of pyruvate dehydrogenase complex</fullName>
        <ecNumber evidence="5">2.3.1.12</ecNumber>
    </recommendedName>
</protein>
<evidence type="ECO:0000313" key="10">
    <source>
        <dbReference type="EMBL" id="CAL5228219.1"/>
    </source>
</evidence>
<dbReference type="InterPro" id="IPR001078">
    <property type="entry name" value="2-oxoacid_DH_actylTfrase"/>
</dbReference>
<dbReference type="PANTHER" id="PTHR23151:SF90">
    <property type="entry name" value="DIHYDROLIPOYLLYSINE-RESIDUE ACETYLTRANSFERASE COMPONENT OF PYRUVATE DEHYDROGENASE COMPLEX, MITOCHONDRIAL-RELATED"/>
    <property type="match status" value="1"/>
</dbReference>
<dbReference type="CDD" id="cd06849">
    <property type="entry name" value="lipoyl_domain"/>
    <property type="match status" value="2"/>
</dbReference>
<keyword evidence="4 5" id="KW-0012">Acyltransferase</keyword>
<dbReference type="Gene3D" id="3.30.559.10">
    <property type="entry name" value="Chloramphenicol acetyltransferase-like domain"/>
    <property type="match status" value="1"/>
</dbReference>
<evidence type="ECO:0000256" key="2">
    <source>
        <dbReference type="ARBA" id="ARBA00022679"/>
    </source>
</evidence>
<feature type="region of interest" description="Disordered" evidence="6">
    <location>
        <begin position="165"/>
        <end position="224"/>
    </location>
</feature>
<comment type="cofactor">
    <cofactor evidence="5">
        <name>(R)-lipoate</name>
        <dbReference type="ChEBI" id="CHEBI:83088"/>
    </cofactor>
    <text evidence="5">Binds 2 lipoyl cofactors covalently.</text>
</comment>
<dbReference type="Proteomes" id="UP001497392">
    <property type="component" value="Unassembled WGS sequence"/>
</dbReference>
<evidence type="ECO:0000256" key="6">
    <source>
        <dbReference type="SAM" id="MobiDB-lite"/>
    </source>
</evidence>
<dbReference type="PROSITE" id="PS51826">
    <property type="entry name" value="PSBD"/>
    <property type="match status" value="1"/>
</dbReference>
<evidence type="ECO:0000256" key="4">
    <source>
        <dbReference type="ARBA" id="ARBA00023315"/>
    </source>
</evidence>
<feature type="region of interest" description="Disordered" evidence="6">
    <location>
        <begin position="397"/>
        <end position="417"/>
    </location>
</feature>
<dbReference type="SUPFAM" id="SSF52777">
    <property type="entry name" value="CoA-dependent acyltransferases"/>
    <property type="match status" value="1"/>
</dbReference>
<comment type="catalytic activity">
    <reaction evidence="5">
        <text>N(6)-[(R)-dihydrolipoyl]-L-lysyl-[protein] + acetyl-CoA = N(6)-[(R)-S(8)-acetyldihydrolipoyl]-L-lysyl-[protein] + CoA</text>
        <dbReference type="Rhea" id="RHEA:17017"/>
        <dbReference type="Rhea" id="RHEA-COMP:10475"/>
        <dbReference type="Rhea" id="RHEA-COMP:10478"/>
        <dbReference type="ChEBI" id="CHEBI:57287"/>
        <dbReference type="ChEBI" id="CHEBI:57288"/>
        <dbReference type="ChEBI" id="CHEBI:83100"/>
        <dbReference type="ChEBI" id="CHEBI:83111"/>
        <dbReference type="EC" id="2.3.1.12"/>
    </reaction>
</comment>
<dbReference type="EMBL" id="CAXHTA020000018">
    <property type="protein sequence ID" value="CAL5228219.1"/>
    <property type="molecule type" value="Genomic_DNA"/>
</dbReference>
<accession>A0ABP1GCC4</accession>
<dbReference type="Pfam" id="PF00198">
    <property type="entry name" value="2-oxoacid_dh"/>
    <property type="match status" value="1"/>
</dbReference>
<gene>
    <name evidence="10" type="primary">g11309</name>
    <name evidence="10" type="ORF">VP750_LOCUS10125</name>
</gene>
<evidence type="ECO:0000256" key="7">
    <source>
        <dbReference type="SAM" id="SignalP"/>
    </source>
</evidence>
<dbReference type="Pfam" id="PF00364">
    <property type="entry name" value="Biotin_lipoyl"/>
    <property type="match status" value="2"/>
</dbReference>
<dbReference type="SUPFAM" id="SSF47005">
    <property type="entry name" value="Peripheral subunit-binding domain of 2-oxo acid dehydrogenase complex"/>
    <property type="match status" value="1"/>
</dbReference>
<sequence>MGPSGRLALLLARTAAFRQSTAGSGVCLVGTQAGCSGTGRCLSTLVLSPLRAVGIAPQISCALQQLQLQRSFASDLPPHIEMEMPALSPTMSQGNIASWKKSEGEEFAAGDVLAEIETDKATMDWEAQDEGFIAKILAADGTKDIPVGTVVAVVVEDAEHVSAFKDFTPGQGGASAAPAAAASDEPAEEPAEEDEGEDEEVAESSGGGGDYPPHSVMGLPALSPTMSQGNIASWKKKEGEEVAAGDSIAEIETDKATMDWESQDDGFIAKLLVEDGAKDISVGTPVLVFVEEEEAVAAFKDFSASDAAGAPPKKKPAPKKAPKQDAAPAAPQPKKESPPSQQAPKPKQKQPSGGRVVATPYARKLAADAGVDISQASGSGPGGRVVAQDVQQLIESGGGEAPSTYADAPSAADGATDMGAEYSDVKNTQVRRITAERLLQSKTTIPHYYLTVDLNADRLLELRGQLNEKLAASGAKLSVNDFIVKASALALRKVPEVNASWNTDYIRQYHNIDVSVAVQTPGGLMVPIVHDADALGLSEISAKVKDLATKAKAGKLKPQEFTGGTFSISNLGMYGITEFSAIINPPQACILAVGGTQKRVVAAPGGTFREANIMSVTLSCDHRVVDGALGAQWLQAFRQYIEEPTSMLL</sequence>
<dbReference type="InterPro" id="IPR011053">
    <property type="entry name" value="Single_hybrid_motif"/>
</dbReference>
<dbReference type="InterPro" id="IPR045257">
    <property type="entry name" value="E2/Pdx1"/>
</dbReference>
<comment type="function">
    <text evidence="5">The pyruvate dehydrogenase complex catalyzes the overall conversion of pyruvate to acetyl-CoA and CO(2).</text>
</comment>
<organism evidence="10 11">
    <name type="scientific">Coccomyxa viridis</name>
    <dbReference type="NCBI Taxonomy" id="1274662"/>
    <lineage>
        <taxon>Eukaryota</taxon>
        <taxon>Viridiplantae</taxon>
        <taxon>Chlorophyta</taxon>
        <taxon>core chlorophytes</taxon>
        <taxon>Trebouxiophyceae</taxon>
        <taxon>Trebouxiophyceae incertae sedis</taxon>
        <taxon>Coccomyxaceae</taxon>
        <taxon>Coccomyxa</taxon>
    </lineage>
</organism>
<evidence type="ECO:0000256" key="3">
    <source>
        <dbReference type="ARBA" id="ARBA00022823"/>
    </source>
</evidence>